<reference evidence="1 2" key="1">
    <citation type="journal article" date="2016" name="PLoS ONE">
        <title>Sequence Assembly of Yarrowia lipolytica Strain W29/CLIB89 Shows Transposable Element Diversity.</title>
        <authorList>
            <person name="Magnan C."/>
            <person name="Yu J."/>
            <person name="Chang I."/>
            <person name="Jahn E."/>
            <person name="Kanomata Y."/>
            <person name="Wu J."/>
            <person name="Zeller M."/>
            <person name="Oakes M."/>
            <person name="Baldi P."/>
            <person name="Sandmeyer S."/>
        </authorList>
    </citation>
    <scope>NUCLEOTIDE SEQUENCE [LARGE SCALE GENOMIC DNA]</scope>
    <source>
        <strain evidence="2">CLIB89(W29)</strain>
    </source>
</reference>
<proteinExistence type="predicted"/>
<protein>
    <recommendedName>
        <fullName evidence="3">Sushi domain-containing protein</fullName>
    </recommendedName>
</protein>
<evidence type="ECO:0000313" key="1">
    <source>
        <dbReference type="EMBL" id="AOW01629.1"/>
    </source>
</evidence>
<evidence type="ECO:0000313" key="2">
    <source>
        <dbReference type="Proteomes" id="UP000182444"/>
    </source>
</evidence>
<dbReference type="Proteomes" id="UP000182444">
    <property type="component" value="Chromosome 1B"/>
</dbReference>
<sequence length="104" mass="10984">MAWTRLGRCDACMGNPGGVPSRDMTSMPLECEKPALFGGYESGSSQVHCRSTYVHDPVAGGSFVCGDGGWSMCASSKTGLLAAHKHPFCLPTTSRCCYDIKSTA</sequence>
<dbReference type="AlphaFoldDB" id="A0A1D8N7P4"/>
<evidence type="ECO:0008006" key="3">
    <source>
        <dbReference type="Google" id="ProtNLM"/>
    </source>
</evidence>
<dbReference type="VEuPathDB" id="FungiDB:YALI1_B17292g"/>
<gene>
    <name evidence="1" type="ORF">YALI1_B17292g</name>
</gene>
<name>A0A1D8N7P4_YARLL</name>
<dbReference type="GeneID" id="94582731"/>
<dbReference type="EMBL" id="CP017554">
    <property type="protein sequence ID" value="AOW01629.1"/>
    <property type="molecule type" value="Genomic_DNA"/>
</dbReference>
<accession>A0A1D8N7P4</accession>
<organism evidence="1 2">
    <name type="scientific">Yarrowia lipolytica</name>
    <name type="common">Candida lipolytica</name>
    <dbReference type="NCBI Taxonomy" id="4952"/>
    <lineage>
        <taxon>Eukaryota</taxon>
        <taxon>Fungi</taxon>
        <taxon>Dikarya</taxon>
        <taxon>Ascomycota</taxon>
        <taxon>Saccharomycotina</taxon>
        <taxon>Dipodascomycetes</taxon>
        <taxon>Dipodascales</taxon>
        <taxon>Dipodascales incertae sedis</taxon>
        <taxon>Yarrowia</taxon>
    </lineage>
</organism>
<dbReference type="RefSeq" id="XP_068138184.1">
    <property type="nucleotide sequence ID" value="XM_068282083.1"/>
</dbReference>